<keyword evidence="2" id="KW-1185">Reference proteome</keyword>
<proteinExistence type="predicted"/>
<dbReference type="EMBL" id="JACBKZ010000008">
    <property type="protein sequence ID" value="KAF5944739.1"/>
    <property type="molecule type" value="Genomic_DNA"/>
</dbReference>
<dbReference type="Proteomes" id="UP000593564">
    <property type="component" value="Unassembled WGS sequence"/>
</dbReference>
<comment type="caution">
    <text evidence="1">The sequence shown here is derived from an EMBL/GenBank/DDBJ whole genome shotgun (WGS) entry which is preliminary data.</text>
</comment>
<reference evidence="2" key="1">
    <citation type="journal article" date="2020" name="Nat. Commun.">
        <title>Genome assembly of wild tea tree DASZ reveals pedigree and selection history of tea varieties.</title>
        <authorList>
            <person name="Zhang W."/>
            <person name="Zhang Y."/>
            <person name="Qiu H."/>
            <person name="Guo Y."/>
            <person name="Wan H."/>
            <person name="Zhang X."/>
            <person name="Scossa F."/>
            <person name="Alseekh S."/>
            <person name="Zhang Q."/>
            <person name="Wang P."/>
            <person name="Xu L."/>
            <person name="Schmidt M.H."/>
            <person name="Jia X."/>
            <person name="Li D."/>
            <person name="Zhu A."/>
            <person name="Guo F."/>
            <person name="Chen W."/>
            <person name="Ni D."/>
            <person name="Usadel B."/>
            <person name="Fernie A.R."/>
            <person name="Wen W."/>
        </authorList>
    </citation>
    <scope>NUCLEOTIDE SEQUENCE [LARGE SCALE GENOMIC DNA]</scope>
    <source>
        <strain evidence="2">cv. G240</strain>
    </source>
</reference>
<organism evidence="1 2">
    <name type="scientific">Camellia sinensis</name>
    <name type="common">Tea plant</name>
    <name type="synonym">Thea sinensis</name>
    <dbReference type="NCBI Taxonomy" id="4442"/>
    <lineage>
        <taxon>Eukaryota</taxon>
        <taxon>Viridiplantae</taxon>
        <taxon>Streptophyta</taxon>
        <taxon>Embryophyta</taxon>
        <taxon>Tracheophyta</taxon>
        <taxon>Spermatophyta</taxon>
        <taxon>Magnoliopsida</taxon>
        <taxon>eudicotyledons</taxon>
        <taxon>Gunneridae</taxon>
        <taxon>Pentapetalae</taxon>
        <taxon>asterids</taxon>
        <taxon>Ericales</taxon>
        <taxon>Theaceae</taxon>
        <taxon>Camellia</taxon>
    </lineage>
</organism>
<dbReference type="AlphaFoldDB" id="A0A7J7GVE5"/>
<sequence>MVIIRIVDSHLDTINFDFLMHHPPLPTPSHENHPNPSTPLNCHSTLLLSLFLKPTRCKSKPCRVKGKLCTLQQRREVVQGGDKKGLWMGLCGSSDEDLG</sequence>
<evidence type="ECO:0000313" key="1">
    <source>
        <dbReference type="EMBL" id="KAF5944739.1"/>
    </source>
</evidence>
<name>A0A7J7GVE5_CAMSI</name>
<reference evidence="1 2" key="2">
    <citation type="submission" date="2020-07" db="EMBL/GenBank/DDBJ databases">
        <title>Genome assembly of wild tea tree DASZ reveals pedigree and selection history of tea varieties.</title>
        <authorList>
            <person name="Zhang W."/>
        </authorList>
    </citation>
    <scope>NUCLEOTIDE SEQUENCE [LARGE SCALE GENOMIC DNA]</scope>
    <source>
        <strain evidence="2">cv. G240</strain>
        <tissue evidence="1">Leaf</tissue>
    </source>
</reference>
<gene>
    <name evidence="1" type="ORF">HYC85_018816</name>
</gene>
<accession>A0A7J7GVE5</accession>
<protein>
    <submittedName>
        <fullName evidence="1">Uncharacterized protein</fullName>
    </submittedName>
</protein>
<evidence type="ECO:0000313" key="2">
    <source>
        <dbReference type="Proteomes" id="UP000593564"/>
    </source>
</evidence>